<evidence type="ECO:0000313" key="8">
    <source>
        <dbReference type="EMBL" id="QCD43074.1"/>
    </source>
</evidence>
<dbReference type="Gene3D" id="3.20.20.70">
    <property type="entry name" value="Aldolase class I"/>
    <property type="match status" value="1"/>
</dbReference>
<keyword evidence="5" id="KW-0408">Iron</keyword>
<evidence type="ECO:0000256" key="6">
    <source>
        <dbReference type="ARBA" id="ARBA00023014"/>
    </source>
</evidence>
<keyword evidence="3" id="KW-0949">S-adenosyl-L-methionine</keyword>
<evidence type="ECO:0000256" key="7">
    <source>
        <dbReference type="PIRNR" id="PIRNR000368"/>
    </source>
</evidence>
<dbReference type="PANTHER" id="PTHR30352">
    <property type="entry name" value="PYRUVATE FORMATE-LYASE-ACTIVATING ENZYME"/>
    <property type="match status" value="1"/>
</dbReference>
<dbReference type="GO" id="GO:0046872">
    <property type="term" value="F:metal ion binding"/>
    <property type="evidence" value="ECO:0007669"/>
    <property type="project" value="UniProtKB-KW"/>
</dbReference>
<dbReference type="SFLD" id="SFLDG01066">
    <property type="entry name" value="organic_radical-activating_enz"/>
    <property type="match status" value="1"/>
</dbReference>
<evidence type="ECO:0000256" key="5">
    <source>
        <dbReference type="ARBA" id="ARBA00023004"/>
    </source>
</evidence>
<dbReference type="InterPro" id="IPR007197">
    <property type="entry name" value="rSAM"/>
</dbReference>
<keyword evidence="4" id="KW-0479">Metal-binding</keyword>
<name>A0A4P7W4V4_9BACT</name>
<dbReference type="CDD" id="cd01335">
    <property type="entry name" value="Radical_SAM"/>
    <property type="match status" value="1"/>
</dbReference>
<dbReference type="SFLD" id="SFLDF00299">
    <property type="entry name" value="anaerobic_ribonucleoside-triph"/>
    <property type="match status" value="1"/>
</dbReference>
<keyword evidence="7" id="KW-0560">Oxidoreductase</keyword>
<comment type="function">
    <text evidence="7">Activation of anaerobic ribonucleoside-triphosphate reductase under anaerobic conditions by generation of an organic free radical, using S-adenosylmethionine and reduced flavodoxin as cosubstrates to produce 5'-deoxy-adenosine.</text>
</comment>
<evidence type="ECO:0000256" key="3">
    <source>
        <dbReference type="ARBA" id="ARBA00022691"/>
    </source>
</evidence>
<dbReference type="Proteomes" id="UP000297149">
    <property type="component" value="Chromosome"/>
</dbReference>
<organism evidence="8 9">
    <name type="scientific">Duncaniella dubosii</name>
    <dbReference type="NCBI Taxonomy" id="2518971"/>
    <lineage>
        <taxon>Bacteria</taxon>
        <taxon>Pseudomonadati</taxon>
        <taxon>Bacteroidota</taxon>
        <taxon>Bacteroidia</taxon>
        <taxon>Bacteroidales</taxon>
        <taxon>Muribaculaceae</taxon>
        <taxon>Duncaniella</taxon>
    </lineage>
</organism>
<evidence type="ECO:0000256" key="2">
    <source>
        <dbReference type="ARBA" id="ARBA00022485"/>
    </source>
</evidence>
<keyword evidence="9" id="KW-1185">Reference proteome</keyword>
<dbReference type="PANTHER" id="PTHR30352:SF2">
    <property type="entry name" value="ANAEROBIC RIBONUCLEOSIDE-TRIPHOSPHATE REDUCTASE-ACTIVATING PROTEIN"/>
    <property type="match status" value="1"/>
</dbReference>
<dbReference type="GO" id="GO:0043365">
    <property type="term" value="F:[formate-C-acetyltransferase]-activating enzyme activity"/>
    <property type="evidence" value="ECO:0007669"/>
    <property type="project" value="InterPro"/>
</dbReference>
<dbReference type="AlphaFoldDB" id="A0A4P7W4V4"/>
<reference evidence="9" key="1">
    <citation type="submission" date="2019-02" db="EMBL/GenBank/DDBJ databases">
        <title>Isolation and identification of novel species under the genus Muribaculum.</title>
        <authorList>
            <person name="Miyake S."/>
            <person name="Ding Y."/>
            <person name="Low A."/>
            <person name="Soh M."/>
            <person name="Seedorf H."/>
        </authorList>
    </citation>
    <scope>NUCLEOTIDE SEQUENCE [LARGE SCALE GENOMIC DNA]</scope>
    <source>
        <strain evidence="9">H5</strain>
    </source>
</reference>
<dbReference type="SFLD" id="SFLDS00029">
    <property type="entry name" value="Radical_SAM"/>
    <property type="match status" value="1"/>
</dbReference>
<protein>
    <recommendedName>
        <fullName evidence="7">Anaerobic ribonucleoside-triphosphate reductase-activating protein</fullName>
        <ecNumber evidence="7">1.97.1.-</ecNumber>
    </recommendedName>
</protein>
<dbReference type="InterPro" id="IPR058240">
    <property type="entry name" value="rSAM_sf"/>
</dbReference>
<gene>
    <name evidence="8" type="primary">nrdG</name>
    <name evidence="8" type="ORF">E7747_12740</name>
</gene>
<keyword evidence="2" id="KW-0004">4Fe-4S</keyword>
<sequence length="158" mass="17788">MRILDIVPGTSVDGPGLRTSIYFAGCSHQCPGCHNPQSWDFAGGREMSIDEIMDIVDENGFDVTLSGGDPMYNAGMILPLARKIKESGKTLWCYTGFRYEAVMEHPDMRRLLDYVDVLVDGPFVETLRDVHLLFRGSSNQRLVDVKKSTPDSVVEWEW</sequence>
<dbReference type="SUPFAM" id="SSF102114">
    <property type="entry name" value="Radical SAM enzymes"/>
    <property type="match status" value="1"/>
</dbReference>
<dbReference type="GO" id="GO:0051539">
    <property type="term" value="F:4 iron, 4 sulfur cluster binding"/>
    <property type="evidence" value="ECO:0007669"/>
    <property type="project" value="UniProtKB-KW"/>
</dbReference>
<evidence type="ECO:0000256" key="4">
    <source>
        <dbReference type="ARBA" id="ARBA00022723"/>
    </source>
</evidence>
<evidence type="ECO:0000313" key="9">
    <source>
        <dbReference type="Proteomes" id="UP000297149"/>
    </source>
</evidence>
<evidence type="ECO:0000256" key="1">
    <source>
        <dbReference type="ARBA" id="ARBA00001966"/>
    </source>
</evidence>
<dbReference type="GO" id="GO:0004748">
    <property type="term" value="F:ribonucleoside-diphosphate reductase activity, thioredoxin disulfide as acceptor"/>
    <property type="evidence" value="ECO:0007669"/>
    <property type="project" value="TreeGrafter"/>
</dbReference>
<dbReference type="InterPro" id="IPR012837">
    <property type="entry name" value="NrdG"/>
</dbReference>
<dbReference type="RefSeq" id="WP_136416373.1">
    <property type="nucleotide sequence ID" value="NZ_CAXHQF010000172.1"/>
</dbReference>
<dbReference type="Pfam" id="PF13353">
    <property type="entry name" value="Fer4_12"/>
    <property type="match status" value="1"/>
</dbReference>
<proteinExistence type="inferred from homology"/>
<dbReference type="SFLD" id="SFLDG01063">
    <property type="entry name" value="activating_enzymes__group_1"/>
    <property type="match status" value="1"/>
</dbReference>
<dbReference type="InterPro" id="IPR013785">
    <property type="entry name" value="Aldolase_TIM"/>
</dbReference>
<comment type="similarity">
    <text evidence="7">Belongs to the organic radical-activating enzymes family.</text>
</comment>
<dbReference type="NCBIfam" id="TIGR02491">
    <property type="entry name" value="NrdG"/>
    <property type="match status" value="1"/>
</dbReference>
<dbReference type="InterPro" id="IPR034457">
    <property type="entry name" value="Organic_radical-activating"/>
</dbReference>
<dbReference type="KEGG" id="ddb:E7747_12740"/>
<dbReference type="EMBL" id="CP039396">
    <property type="protein sequence ID" value="QCD43074.1"/>
    <property type="molecule type" value="Genomic_DNA"/>
</dbReference>
<accession>A0A4P7W4V4</accession>
<dbReference type="EC" id="1.97.1.-" evidence="7"/>
<dbReference type="PIRSF" id="PIRSF000368">
    <property type="entry name" value="NrdG"/>
    <property type="match status" value="1"/>
</dbReference>
<comment type="cofactor">
    <cofactor evidence="1">
        <name>[4Fe-4S] cluster</name>
        <dbReference type="ChEBI" id="CHEBI:49883"/>
    </cofactor>
</comment>
<keyword evidence="6" id="KW-0411">Iron-sulfur</keyword>